<comment type="caution">
    <text evidence="1">The sequence shown here is derived from an EMBL/GenBank/DDBJ whole genome shotgun (WGS) entry which is preliminary data.</text>
</comment>
<keyword evidence="2" id="KW-1185">Reference proteome</keyword>
<reference evidence="2" key="1">
    <citation type="journal article" date="2015" name="PLoS Genet.">
        <title>Genome Sequence and Transcriptome Analyses of Chrysochromulina tobin: Metabolic Tools for Enhanced Algal Fitness in the Prominent Order Prymnesiales (Haptophyceae).</title>
        <authorList>
            <person name="Hovde B.T."/>
            <person name="Deodato C.R."/>
            <person name="Hunsperger H.M."/>
            <person name="Ryken S.A."/>
            <person name="Yost W."/>
            <person name="Jha R.K."/>
            <person name="Patterson J."/>
            <person name="Monnat R.J. Jr."/>
            <person name="Barlow S.B."/>
            <person name="Starkenburg S.R."/>
            <person name="Cattolico R.A."/>
        </authorList>
    </citation>
    <scope>NUCLEOTIDE SEQUENCE</scope>
    <source>
        <strain evidence="2">CCMP291</strain>
    </source>
</reference>
<evidence type="ECO:0000313" key="1">
    <source>
        <dbReference type="EMBL" id="KOO26215.1"/>
    </source>
</evidence>
<dbReference type="EMBL" id="JWZX01002880">
    <property type="protein sequence ID" value="KOO26215.1"/>
    <property type="molecule type" value="Genomic_DNA"/>
</dbReference>
<gene>
    <name evidence="1" type="ORF">Ctob_002916</name>
</gene>
<name>A0A0M0JIA2_9EUKA</name>
<dbReference type="AlphaFoldDB" id="A0A0M0JIA2"/>
<organism evidence="1 2">
    <name type="scientific">Chrysochromulina tobinii</name>
    <dbReference type="NCBI Taxonomy" id="1460289"/>
    <lineage>
        <taxon>Eukaryota</taxon>
        <taxon>Haptista</taxon>
        <taxon>Haptophyta</taxon>
        <taxon>Prymnesiophyceae</taxon>
        <taxon>Prymnesiales</taxon>
        <taxon>Chrysochromulinaceae</taxon>
        <taxon>Chrysochromulina</taxon>
    </lineage>
</organism>
<protein>
    <submittedName>
        <fullName evidence="1">Uncharacterized protein</fullName>
    </submittedName>
</protein>
<dbReference type="Proteomes" id="UP000037460">
    <property type="component" value="Unassembled WGS sequence"/>
</dbReference>
<evidence type="ECO:0000313" key="2">
    <source>
        <dbReference type="Proteomes" id="UP000037460"/>
    </source>
</evidence>
<accession>A0A0M0JIA2</accession>
<sequence>MCCLSGEACLAKDERMLGPGMITDLSKGECCKIGCFCCSFGFKMPNSVCNGWSRCLCCFDAYSFPYGENMYLSKCHCTV</sequence>
<proteinExistence type="predicted"/>